<evidence type="ECO:0000313" key="4">
    <source>
        <dbReference type="EMBL" id="OAI15224.1"/>
    </source>
</evidence>
<dbReference type="Proteomes" id="UP000077628">
    <property type="component" value="Unassembled WGS sequence"/>
</dbReference>
<keyword evidence="2" id="KW-0732">Signal</keyword>
<dbReference type="AlphaFoldDB" id="A0A177NC63"/>
<feature type="chain" id="PRO_5008068996" evidence="2">
    <location>
        <begin position="23"/>
        <end position="398"/>
    </location>
</feature>
<evidence type="ECO:0000256" key="2">
    <source>
        <dbReference type="SAM" id="SignalP"/>
    </source>
</evidence>
<dbReference type="PANTHER" id="PTHR13802">
    <property type="entry name" value="MUCIN 4-RELATED"/>
    <property type="match status" value="1"/>
</dbReference>
<sequence>MKALIVGGILSLTLAVPGSANAVSLLTLADGTFGEIALTPNDDESSSMLNLPFAVNFYGNVFNNFYVNNNGNITFQSPLSEFTPSSFPISEQPMIAPYWADVDTRCDGCGNVYVGAPNSNTTIVTWNNVGYYSEHADKTNNFQLVLRNQQNGDFDVEFRYDRLEWTTGDASNGNNGLGGTPAQAGFDAGDNVNYFTLPGSFTSDILDIANNTNVVNGDPGFWSFSIRNGLTPGATPSNPLLPVVVDGSFVFDFNVQPEQPIFIDPEVAVGYDYEVTSGPNIASVLLPTNLGDGIYDLYLWENTEYVFAAALTAGIEYFFEPGGVSRFRILGIEVSAGLDPNNPQAFVTGLTFVGAGAVSLTQTPLVSQVPLPASGLLMFSGLLAVGSMKRSRSARSAG</sequence>
<evidence type="ECO:0000259" key="3">
    <source>
        <dbReference type="SMART" id="SM00539"/>
    </source>
</evidence>
<comment type="caution">
    <text evidence="4">The sequence shown here is derived from an EMBL/GenBank/DDBJ whole genome shotgun (WGS) entry which is preliminary data.</text>
</comment>
<protein>
    <submittedName>
        <fullName evidence="4">Nidogen</fullName>
    </submittedName>
</protein>
<dbReference type="GO" id="GO:0007160">
    <property type="term" value="P:cell-matrix adhesion"/>
    <property type="evidence" value="ECO:0007669"/>
    <property type="project" value="InterPro"/>
</dbReference>
<dbReference type="RefSeq" id="WP_064030659.1">
    <property type="nucleotide sequence ID" value="NZ_LUUK01000194.1"/>
</dbReference>
<dbReference type="PANTHER" id="PTHR13802:SF52">
    <property type="entry name" value="MUCIN-4"/>
    <property type="match status" value="1"/>
</dbReference>
<evidence type="ECO:0000256" key="1">
    <source>
        <dbReference type="ARBA" id="ARBA00023157"/>
    </source>
</evidence>
<accession>A0A177NC63</accession>
<organism evidence="4 5">
    <name type="scientific">Methylomonas koyamae</name>
    <dbReference type="NCBI Taxonomy" id="702114"/>
    <lineage>
        <taxon>Bacteria</taxon>
        <taxon>Pseudomonadati</taxon>
        <taxon>Pseudomonadota</taxon>
        <taxon>Gammaproteobacteria</taxon>
        <taxon>Methylococcales</taxon>
        <taxon>Methylococcaceae</taxon>
        <taxon>Methylomonas</taxon>
    </lineage>
</organism>
<dbReference type="STRING" id="702114.A1355_10810"/>
<dbReference type="EMBL" id="LUUK01000194">
    <property type="protein sequence ID" value="OAI15224.1"/>
    <property type="molecule type" value="Genomic_DNA"/>
</dbReference>
<keyword evidence="1" id="KW-1015">Disulfide bond</keyword>
<evidence type="ECO:0000313" key="5">
    <source>
        <dbReference type="Proteomes" id="UP000077628"/>
    </source>
</evidence>
<reference evidence="5" key="1">
    <citation type="submission" date="2016-03" db="EMBL/GenBank/DDBJ databases">
        <authorList>
            <person name="Heylen K."/>
            <person name="De Vos P."/>
            <person name="Vekeman B."/>
        </authorList>
    </citation>
    <scope>NUCLEOTIDE SEQUENCE [LARGE SCALE GENOMIC DNA]</scope>
    <source>
        <strain evidence="5">R-45383</strain>
    </source>
</reference>
<feature type="signal peptide" evidence="2">
    <location>
        <begin position="1"/>
        <end position="22"/>
    </location>
</feature>
<feature type="domain" description="NIDO" evidence="3">
    <location>
        <begin position="97"/>
        <end position="231"/>
    </location>
</feature>
<dbReference type="InterPro" id="IPR051495">
    <property type="entry name" value="Epithelial_Barrier/Signaling"/>
</dbReference>
<proteinExistence type="predicted"/>
<gene>
    <name evidence="4" type="ORF">A1355_10810</name>
</gene>
<dbReference type="InterPro" id="IPR003886">
    <property type="entry name" value="NIDO_dom"/>
</dbReference>
<dbReference type="Pfam" id="PF06119">
    <property type="entry name" value="NIDO"/>
    <property type="match status" value="1"/>
</dbReference>
<keyword evidence="5" id="KW-1185">Reference proteome</keyword>
<dbReference type="SMART" id="SM00539">
    <property type="entry name" value="NIDO"/>
    <property type="match status" value="1"/>
</dbReference>
<dbReference type="OrthoDB" id="5762321at2"/>
<name>A0A177NC63_9GAMM</name>